<proteinExistence type="predicted"/>
<gene>
    <name evidence="2" type="ORF">SAMN02745146_1299</name>
</gene>
<dbReference type="OrthoDB" id="887343at2"/>
<evidence type="ECO:0000313" key="2">
    <source>
        <dbReference type="EMBL" id="SHI65451.1"/>
    </source>
</evidence>
<evidence type="ECO:0000313" key="3">
    <source>
        <dbReference type="Proteomes" id="UP000184418"/>
    </source>
</evidence>
<dbReference type="AlphaFoldDB" id="A0A1M6CX67"/>
<feature type="transmembrane region" description="Helical" evidence="1">
    <location>
        <begin position="49"/>
        <end position="68"/>
    </location>
</feature>
<organism evidence="2 3">
    <name type="scientific">Hymenobacter daecheongensis DSM 21074</name>
    <dbReference type="NCBI Taxonomy" id="1121955"/>
    <lineage>
        <taxon>Bacteria</taxon>
        <taxon>Pseudomonadati</taxon>
        <taxon>Bacteroidota</taxon>
        <taxon>Cytophagia</taxon>
        <taxon>Cytophagales</taxon>
        <taxon>Hymenobacteraceae</taxon>
        <taxon>Hymenobacter</taxon>
    </lineage>
</organism>
<name>A0A1M6CX67_9BACT</name>
<evidence type="ECO:0000256" key="1">
    <source>
        <dbReference type="SAM" id="Phobius"/>
    </source>
</evidence>
<dbReference type="STRING" id="1121955.SAMN02745146_1299"/>
<dbReference type="EMBL" id="FQYN01000002">
    <property type="protein sequence ID" value="SHI65451.1"/>
    <property type="molecule type" value="Genomic_DNA"/>
</dbReference>
<keyword evidence="1" id="KW-0812">Transmembrane</keyword>
<protein>
    <submittedName>
        <fullName evidence="2">Uncharacterized protein</fullName>
    </submittedName>
</protein>
<keyword evidence="3" id="KW-1185">Reference proteome</keyword>
<sequence length="73" mass="7587">MNPLSVKRRQGYALQYLVLEMAAYQAVAASTLGFQMIDGEWVSHAAGQAALHSGSAVLIGGLLVGVVAPENGM</sequence>
<feature type="transmembrane region" description="Helical" evidence="1">
    <location>
        <begin position="12"/>
        <end position="37"/>
    </location>
</feature>
<reference evidence="2 3" key="1">
    <citation type="submission" date="2016-11" db="EMBL/GenBank/DDBJ databases">
        <authorList>
            <person name="Jaros S."/>
            <person name="Januszkiewicz K."/>
            <person name="Wedrychowicz H."/>
        </authorList>
    </citation>
    <scope>NUCLEOTIDE SEQUENCE [LARGE SCALE GENOMIC DNA]</scope>
    <source>
        <strain evidence="2 3">DSM 21074</strain>
    </source>
</reference>
<keyword evidence="1" id="KW-1133">Transmembrane helix</keyword>
<dbReference type="Proteomes" id="UP000184418">
    <property type="component" value="Unassembled WGS sequence"/>
</dbReference>
<accession>A0A1M6CX67</accession>
<dbReference type="RefSeq" id="WP_073106736.1">
    <property type="nucleotide sequence ID" value="NZ_FQYN01000002.1"/>
</dbReference>
<keyword evidence="1" id="KW-0472">Membrane</keyword>